<evidence type="ECO:0000313" key="2">
    <source>
        <dbReference type="EMBL" id="GAA4101099.1"/>
    </source>
</evidence>
<dbReference type="RefSeq" id="WP_344957732.1">
    <property type="nucleotide sequence ID" value="NZ_BAAAZG010000061.1"/>
</dbReference>
<protein>
    <recommendedName>
        <fullName evidence="1">Transposase IS116/IS110/IS902 C-terminal domain-containing protein</fullName>
    </recommendedName>
</protein>
<comment type="caution">
    <text evidence="2">The sequence shown here is derived from an EMBL/GenBank/DDBJ whole genome shotgun (WGS) entry which is preliminary data.</text>
</comment>
<dbReference type="Pfam" id="PF02371">
    <property type="entry name" value="Transposase_20"/>
    <property type="match status" value="1"/>
</dbReference>
<keyword evidence="3" id="KW-1185">Reference proteome</keyword>
<evidence type="ECO:0000259" key="1">
    <source>
        <dbReference type="Pfam" id="PF02371"/>
    </source>
</evidence>
<evidence type="ECO:0000313" key="3">
    <source>
        <dbReference type="Proteomes" id="UP001500683"/>
    </source>
</evidence>
<dbReference type="EMBL" id="BAAAZG010000061">
    <property type="protein sequence ID" value="GAA4101099.1"/>
    <property type="molecule type" value="Genomic_DNA"/>
</dbReference>
<dbReference type="Proteomes" id="UP001500683">
    <property type="component" value="Unassembled WGS sequence"/>
</dbReference>
<dbReference type="PANTHER" id="PTHR33055:SF16">
    <property type="entry name" value="TRANSPOSASE FOR INSERTION SEQUENCE ELEMENT IS1547"/>
    <property type="match status" value="1"/>
</dbReference>
<gene>
    <name evidence="2" type="ORF">GCM10022214_78370</name>
</gene>
<feature type="domain" description="Transposase IS116/IS110/IS902 C-terminal" evidence="1">
    <location>
        <begin position="98"/>
        <end position="181"/>
    </location>
</feature>
<sequence length="255" mass="27910">MSDYDTRARALRGSGPHLHTQTINRLHALLTKLVPAGLPRKLTADTAAAVRWVRPEAVLACTLRALAVDLVFETRRRDLRITAVAEQISAAVAESGSTLTELHGIGDLLAAKILARTAGVDRFRSAAAFASYCGVAPLDASSGDVKRHRLSRAGDRQLNSALHIMAITQIRRQTAGRDFYQRKRAEGKSHREALRSLKRRLCDVVYRTMIRDTDTSLLTAAHREVPLIGQTHAPPVARPRATVTRIATAARRPPA</sequence>
<dbReference type="InterPro" id="IPR047650">
    <property type="entry name" value="Transpos_IS110"/>
</dbReference>
<dbReference type="PANTHER" id="PTHR33055">
    <property type="entry name" value="TRANSPOSASE FOR INSERTION SEQUENCE ELEMENT IS1111A"/>
    <property type="match status" value="1"/>
</dbReference>
<accession>A0ABP7X2F5</accession>
<reference evidence="3" key="1">
    <citation type="journal article" date="2019" name="Int. J. Syst. Evol. Microbiol.">
        <title>The Global Catalogue of Microorganisms (GCM) 10K type strain sequencing project: providing services to taxonomists for standard genome sequencing and annotation.</title>
        <authorList>
            <consortium name="The Broad Institute Genomics Platform"/>
            <consortium name="The Broad Institute Genome Sequencing Center for Infectious Disease"/>
            <person name="Wu L."/>
            <person name="Ma J."/>
        </authorList>
    </citation>
    <scope>NUCLEOTIDE SEQUENCE [LARGE SCALE GENOMIC DNA]</scope>
    <source>
        <strain evidence="3">JCM 16702</strain>
    </source>
</reference>
<name>A0ABP7X2F5_9ACTN</name>
<organism evidence="2 3">
    <name type="scientific">Actinomadura miaoliensis</name>
    <dbReference type="NCBI Taxonomy" id="430685"/>
    <lineage>
        <taxon>Bacteria</taxon>
        <taxon>Bacillati</taxon>
        <taxon>Actinomycetota</taxon>
        <taxon>Actinomycetes</taxon>
        <taxon>Streptosporangiales</taxon>
        <taxon>Thermomonosporaceae</taxon>
        <taxon>Actinomadura</taxon>
    </lineage>
</organism>
<proteinExistence type="predicted"/>
<dbReference type="InterPro" id="IPR003346">
    <property type="entry name" value="Transposase_20"/>
</dbReference>